<feature type="region of interest" description="Disordered" evidence="8">
    <location>
        <begin position="1"/>
        <end position="26"/>
    </location>
</feature>
<keyword evidence="12" id="KW-1185">Reference proteome</keyword>
<dbReference type="Pfam" id="PF00749">
    <property type="entry name" value="tRNA-synt_1c"/>
    <property type="match status" value="1"/>
</dbReference>
<organism evidence="11 12">
    <name type="scientific">Streptomyces kronopolitis</name>
    <dbReference type="NCBI Taxonomy" id="1612435"/>
    <lineage>
        <taxon>Bacteria</taxon>
        <taxon>Bacillati</taxon>
        <taxon>Actinomycetota</taxon>
        <taxon>Actinomycetes</taxon>
        <taxon>Kitasatosporales</taxon>
        <taxon>Streptomycetaceae</taxon>
        <taxon>Streptomyces</taxon>
    </lineage>
</organism>
<evidence type="ECO:0000256" key="4">
    <source>
        <dbReference type="ARBA" id="ARBA00022840"/>
    </source>
</evidence>
<dbReference type="Pfam" id="PF19269">
    <property type="entry name" value="Anticodon_2"/>
    <property type="match status" value="1"/>
</dbReference>
<reference evidence="12" key="1">
    <citation type="journal article" date="2019" name="Int. J. Syst. Evol. Microbiol.">
        <title>The Global Catalogue of Microorganisms (GCM) 10K type strain sequencing project: providing services to taxonomists for standard genome sequencing and annotation.</title>
        <authorList>
            <consortium name="The Broad Institute Genomics Platform"/>
            <consortium name="The Broad Institute Genome Sequencing Center for Infectious Disease"/>
            <person name="Wu L."/>
            <person name="Ma J."/>
        </authorList>
    </citation>
    <scope>NUCLEOTIDE SEQUENCE [LARGE SCALE GENOMIC DNA]</scope>
    <source>
        <strain evidence="12">CGMCC 4.7323</strain>
    </source>
</reference>
<keyword evidence="3 7" id="KW-0547">Nucleotide-binding</keyword>
<comment type="similarity">
    <text evidence="1 7">Belongs to the class-I aminoacyl-tRNA synthetase family. Glutamate--tRNA ligase type 1 subfamily.</text>
</comment>
<accession>A0ABQ2J7B4</accession>
<dbReference type="InterPro" id="IPR014729">
    <property type="entry name" value="Rossmann-like_a/b/a_fold"/>
</dbReference>
<dbReference type="NCBIfam" id="TIGR00464">
    <property type="entry name" value="gltX_bact"/>
    <property type="match status" value="1"/>
</dbReference>
<evidence type="ECO:0000313" key="12">
    <source>
        <dbReference type="Proteomes" id="UP000600080"/>
    </source>
</evidence>
<evidence type="ECO:0000256" key="8">
    <source>
        <dbReference type="SAM" id="MobiDB-lite"/>
    </source>
</evidence>
<dbReference type="RefSeq" id="WP_189096992.1">
    <property type="nucleotide sequence ID" value="NZ_BMND01000005.1"/>
</dbReference>
<dbReference type="InterPro" id="IPR004527">
    <property type="entry name" value="Glu-tRNA-ligase_bac/mito"/>
</dbReference>
<dbReference type="InterPro" id="IPR008925">
    <property type="entry name" value="aa_tRNA-synth_I_cd-bd_sf"/>
</dbReference>
<evidence type="ECO:0000256" key="2">
    <source>
        <dbReference type="ARBA" id="ARBA00022598"/>
    </source>
</evidence>
<dbReference type="GeneID" id="301547592"/>
<feature type="region of interest" description="Disordered" evidence="8">
    <location>
        <begin position="131"/>
        <end position="151"/>
    </location>
</feature>
<dbReference type="Gene3D" id="1.10.10.350">
    <property type="match status" value="1"/>
</dbReference>
<keyword evidence="2 7" id="KW-0436">Ligase</keyword>
<feature type="domain" description="Aminoacyl-tRNA synthetase class I anticodon-binding" evidence="10">
    <location>
        <begin position="359"/>
        <end position="498"/>
    </location>
</feature>
<protein>
    <recommendedName>
        <fullName evidence="7">Glutamate--tRNA ligase</fullName>
        <ecNumber evidence="7">6.1.1.17</ecNumber>
    </recommendedName>
    <alternativeName>
        <fullName evidence="7">Glutamyl-tRNA synthetase</fullName>
        <shortName evidence="7">GluRS</shortName>
    </alternativeName>
</protein>
<comment type="catalytic activity">
    <reaction evidence="7">
        <text>tRNA(Glu) + L-glutamate + ATP = L-glutamyl-tRNA(Glu) + AMP + diphosphate</text>
        <dbReference type="Rhea" id="RHEA:23540"/>
        <dbReference type="Rhea" id="RHEA-COMP:9663"/>
        <dbReference type="Rhea" id="RHEA-COMP:9680"/>
        <dbReference type="ChEBI" id="CHEBI:29985"/>
        <dbReference type="ChEBI" id="CHEBI:30616"/>
        <dbReference type="ChEBI" id="CHEBI:33019"/>
        <dbReference type="ChEBI" id="CHEBI:78442"/>
        <dbReference type="ChEBI" id="CHEBI:78520"/>
        <dbReference type="ChEBI" id="CHEBI:456215"/>
        <dbReference type="EC" id="6.1.1.17"/>
    </reaction>
</comment>
<proteinExistence type="inferred from homology"/>
<keyword evidence="7" id="KW-0963">Cytoplasm</keyword>
<evidence type="ECO:0000259" key="10">
    <source>
        <dbReference type="Pfam" id="PF19269"/>
    </source>
</evidence>
<evidence type="ECO:0000256" key="5">
    <source>
        <dbReference type="ARBA" id="ARBA00022917"/>
    </source>
</evidence>
<dbReference type="SUPFAM" id="SSF48163">
    <property type="entry name" value="An anticodon-binding domain of class I aminoacyl-tRNA synthetases"/>
    <property type="match status" value="1"/>
</dbReference>
<dbReference type="PANTHER" id="PTHR43311:SF2">
    <property type="entry name" value="GLUTAMATE--TRNA LIGASE, MITOCHONDRIAL-RELATED"/>
    <property type="match status" value="1"/>
</dbReference>
<gene>
    <name evidence="7 11" type="primary">gltX</name>
    <name evidence="11" type="ORF">GCM10012285_17470</name>
</gene>
<dbReference type="PRINTS" id="PR00987">
    <property type="entry name" value="TRNASYNTHGLU"/>
</dbReference>
<evidence type="ECO:0000256" key="6">
    <source>
        <dbReference type="ARBA" id="ARBA00023146"/>
    </source>
</evidence>
<dbReference type="InterPro" id="IPR049940">
    <property type="entry name" value="GluQ/Sye"/>
</dbReference>
<dbReference type="EC" id="6.1.1.17" evidence="7"/>
<comment type="caution">
    <text evidence="11">The sequence shown here is derived from an EMBL/GenBank/DDBJ whole genome shotgun (WGS) entry which is preliminary data.</text>
</comment>
<evidence type="ECO:0000256" key="7">
    <source>
        <dbReference type="HAMAP-Rule" id="MF_00022"/>
    </source>
</evidence>
<dbReference type="InterPro" id="IPR000924">
    <property type="entry name" value="Glu/Gln-tRNA-synth"/>
</dbReference>
<dbReference type="SUPFAM" id="SSF52374">
    <property type="entry name" value="Nucleotidylyl transferase"/>
    <property type="match status" value="1"/>
</dbReference>
<sequence length="506" mass="54881">MQQTATPHLPDASAAAPETVRTAFSPSPIGPPSIGLIRAAVVNWALARHHGGRFVLRIEDTDAATGMAEYYRPLTEVLEWLGLDWDEGPGVGGEHGPYLQSERREIHLDAAQRLFEAGELYESFSTREEIEARNHAAGRPPTAGYDNGDRELSEQRRAAYRAEGRTPVLRMRMPDEEVVFDDLVRGRIVFPAGHTPDPVMVRANGDPLFALANTLDNALMGITHSLRGDDLLSSVPRQLAVYAALQRLGITTHIPRLGHISPVLDARGKKLSRAVPEAEVLGYRERGFLPEAMVNYLASIGWSHSATGSVFTREELIEDYDVGRMRAHPVRLDVARLTETNATHLRRLSIADYGAALLPYVIRSGALPPEPDAAQREMLCRAAGLVQRSAKTLTAAAEAVAFLFFPDDAVADRAGADESAAACDHEALRVVADLLEGLADWTAESVGSCLRTGLGKQARPALGALRVALTGRPVAPPLYETLALLGRTRSLCRIRHALSAASPVPR</sequence>
<evidence type="ECO:0000256" key="1">
    <source>
        <dbReference type="ARBA" id="ARBA00007894"/>
    </source>
</evidence>
<evidence type="ECO:0000256" key="3">
    <source>
        <dbReference type="ARBA" id="ARBA00022741"/>
    </source>
</evidence>
<keyword evidence="6 7" id="KW-0030">Aminoacyl-tRNA synthetase</keyword>
<dbReference type="Proteomes" id="UP000600080">
    <property type="component" value="Unassembled WGS sequence"/>
</dbReference>
<comment type="function">
    <text evidence="7">Catalyzes the attachment of glutamate to tRNA(Glu) in a two-step reaction: glutamate is first activated by ATP to form Glu-AMP and then transferred to the acceptor end of tRNA(Glu).</text>
</comment>
<name>A0ABQ2J7B4_9ACTN</name>
<comment type="caution">
    <text evidence="7">Lacks conserved residue(s) required for the propagation of feature annotation.</text>
</comment>
<comment type="subunit">
    <text evidence="7">Monomer.</text>
</comment>
<comment type="subcellular location">
    <subcellularLocation>
        <location evidence="7">Cytoplasm</location>
    </subcellularLocation>
</comment>
<dbReference type="GO" id="GO:0016874">
    <property type="term" value="F:ligase activity"/>
    <property type="evidence" value="ECO:0007669"/>
    <property type="project" value="UniProtKB-KW"/>
</dbReference>
<evidence type="ECO:0000313" key="11">
    <source>
        <dbReference type="EMBL" id="GGN39937.1"/>
    </source>
</evidence>
<dbReference type="InterPro" id="IPR020751">
    <property type="entry name" value="aa-tRNA-synth_I_codon-bd_sub2"/>
</dbReference>
<dbReference type="Gene3D" id="3.40.50.620">
    <property type="entry name" value="HUPs"/>
    <property type="match status" value="1"/>
</dbReference>
<dbReference type="PANTHER" id="PTHR43311">
    <property type="entry name" value="GLUTAMATE--TRNA LIGASE"/>
    <property type="match status" value="1"/>
</dbReference>
<feature type="domain" description="Glutamyl/glutaminyl-tRNA synthetase class Ib catalytic" evidence="9">
    <location>
        <begin position="20"/>
        <end position="328"/>
    </location>
</feature>
<keyword evidence="4 7" id="KW-0067">ATP-binding</keyword>
<dbReference type="HAMAP" id="MF_00022">
    <property type="entry name" value="Glu_tRNA_synth_type1"/>
    <property type="match status" value="1"/>
</dbReference>
<dbReference type="InterPro" id="IPR020058">
    <property type="entry name" value="Glu/Gln-tRNA-synth_Ib_cat-dom"/>
</dbReference>
<dbReference type="EMBL" id="BMND01000005">
    <property type="protein sequence ID" value="GGN39937.1"/>
    <property type="molecule type" value="Genomic_DNA"/>
</dbReference>
<keyword evidence="5 7" id="KW-0648">Protein biosynthesis</keyword>
<dbReference type="InterPro" id="IPR045462">
    <property type="entry name" value="aa-tRNA-synth_I_cd-bd"/>
</dbReference>
<evidence type="ECO:0000259" key="9">
    <source>
        <dbReference type="Pfam" id="PF00749"/>
    </source>
</evidence>